<evidence type="ECO:0000259" key="6">
    <source>
        <dbReference type="Pfam" id="PF02776"/>
    </source>
</evidence>
<dbReference type="Pfam" id="PF02776">
    <property type="entry name" value="TPP_enzyme_N"/>
    <property type="match status" value="1"/>
</dbReference>
<dbReference type="InterPro" id="IPR012000">
    <property type="entry name" value="Thiamin_PyroP_enz_cen_dom"/>
</dbReference>
<dbReference type="InterPro" id="IPR030817">
    <property type="entry name" value="Myo_inos_IolD"/>
</dbReference>
<dbReference type="InterPro" id="IPR029061">
    <property type="entry name" value="THDP-binding"/>
</dbReference>
<dbReference type="EMBL" id="BAAAPN010000001">
    <property type="protein sequence ID" value="GAA1743435.1"/>
    <property type="molecule type" value="Genomic_DNA"/>
</dbReference>
<keyword evidence="8" id="KW-1185">Reference proteome</keyword>
<name>A0ABP4VZW2_9MICO</name>
<evidence type="ECO:0000259" key="4">
    <source>
        <dbReference type="Pfam" id="PF00205"/>
    </source>
</evidence>
<evidence type="ECO:0000259" key="5">
    <source>
        <dbReference type="Pfam" id="PF02775"/>
    </source>
</evidence>
<feature type="domain" description="Thiamine pyrophosphate enzyme central" evidence="4">
    <location>
        <begin position="234"/>
        <end position="368"/>
    </location>
</feature>
<comment type="similarity">
    <text evidence="1 3">Belongs to the TPP enzyme family.</text>
</comment>
<dbReference type="InterPro" id="IPR011766">
    <property type="entry name" value="TPP_enzyme_TPP-bd"/>
</dbReference>
<dbReference type="Pfam" id="PF00205">
    <property type="entry name" value="TPP_enzyme_M"/>
    <property type="match status" value="1"/>
</dbReference>
<dbReference type="Gene3D" id="3.40.50.1220">
    <property type="entry name" value="TPP-binding domain"/>
    <property type="match status" value="1"/>
</dbReference>
<dbReference type="PANTHER" id="PTHR18968:SF9">
    <property type="entry name" value="3D-(3,5_4)-TRIHYDROXYCYCLOHEXANE-1,2-DIONE HYDROLASE"/>
    <property type="match status" value="1"/>
</dbReference>
<dbReference type="InterPro" id="IPR029035">
    <property type="entry name" value="DHS-like_NAD/FAD-binding_dom"/>
</dbReference>
<evidence type="ECO:0000313" key="8">
    <source>
        <dbReference type="Proteomes" id="UP001501475"/>
    </source>
</evidence>
<dbReference type="SUPFAM" id="SSF52467">
    <property type="entry name" value="DHS-like NAD/FAD-binding domain"/>
    <property type="match status" value="1"/>
</dbReference>
<dbReference type="SUPFAM" id="SSF52518">
    <property type="entry name" value="Thiamin diphosphate-binding fold (THDP-binding)"/>
    <property type="match status" value="2"/>
</dbReference>
<evidence type="ECO:0000313" key="7">
    <source>
        <dbReference type="EMBL" id="GAA1743435.1"/>
    </source>
</evidence>
<dbReference type="InterPro" id="IPR012001">
    <property type="entry name" value="Thiamin_PyroP_enz_TPP-bd_dom"/>
</dbReference>
<dbReference type="RefSeq" id="WP_344060355.1">
    <property type="nucleotide sequence ID" value="NZ_BAAAPN010000001.1"/>
</dbReference>
<feature type="domain" description="Thiamine pyrophosphate enzyme N-terminal TPP-binding" evidence="6">
    <location>
        <begin position="67"/>
        <end position="142"/>
    </location>
</feature>
<dbReference type="CDD" id="cd07035">
    <property type="entry name" value="TPP_PYR_POX_like"/>
    <property type="match status" value="1"/>
</dbReference>
<dbReference type="Pfam" id="PF02775">
    <property type="entry name" value="TPP_enzyme_C"/>
    <property type="match status" value="1"/>
</dbReference>
<evidence type="ECO:0000256" key="1">
    <source>
        <dbReference type="ARBA" id="ARBA00007812"/>
    </source>
</evidence>
<reference evidence="8" key="1">
    <citation type="journal article" date="2019" name="Int. J. Syst. Evol. Microbiol.">
        <title>The Global Catalogue of Microorganisms (GCM) 10K type strain sequencing project: providing services to taxonomists for standard genome sequencing and annotation.</title>
        <authorList>
            <consortium name="The Broad Institute Genomics Platform"/>
            <consortium name="The Broad Institute Genome Sequencing Center for Infectious Disease"/>
            <person name="Wu L."/>
            <person name="Ma J."/>
        </authorList>
    </citation>
    <scope>NUCLEOTIDE SEQUENCE [LARGE SCALE GENOMIC DNA]</scope>
    <source>
        <strain evidence="8">JCM 15591</strain>
    </source>
</reference>
<protein>
    <submittedName>
        <fullName evidence="7">3D-(3,5/4)-trihydroxycyclohexane-1,2-dione acylhydrolase (Decyclizing)</fullName>
    </submittedName>
</protein>
<organism evidence="7 8">
    <name type="scientific">Nostocoides vanveenii</name>
    <dbReference type="NCBI Taxonomy" id="330835"/>
    <lineage>
        <taxon>Bacteria</taxon>
        <taxon>Bacillati</taxon>
        <taxon>Actinomycetota</taxon>
        <taxon>Actinomycetes</taxon>
        <taxon>Micrococcales</taxon>
        <taxon>Intrasporangiaceae</taxon>
        <taxon>Nostocoides</taxon>
    </lineage>
</organism>
<feature type="domain" description="Thiamine pyrophosphate enzyme TPP-binding" evidence="5">
    <location>
        <begin position="431"/>
        <end position="589"/>
    </location>
</feature>
<gene>
    <name evidence="7" type="primary">iolD</name>
    <name evidence="7" type="ORF">GCM10009810_00310</name>
</gene>
<sequence>MSETIRLTTAQAIVKFLGAQWSERDGVEQRLVTGMFGIFGHGNVCGVGQALLQDQISFEESGAQDPLAAGHVPYYLIRNEQSGVHAATAYARTRNRLQVMSVTTSIGPGATNMITGAALATTNRIPVLLFPSDQFANRIPDPVLQQLESPQTLDTAVTDCFRPVSRFFDRINRPEQLIPSLLNAMRVLTDPADTGAVTIALPQDVQAEAYDWPLAFFRKRVWHVGRPVPEPAALARAVEIIRSAKRPLVVAGGGVVYADASAQLREFASATGIPVADTHAGKGAINWDHPSSVGAVGSTGSSAANALARSADVVIGIGTRYSDFTTASHTIFADPEVHFVNINTLGFDAMKHGATMVVADARAALEGLTAAMSGWQVDAAYRQEAIDLDAAWQREVDACYHRDHGPLPAQTEVFGALNELMGPEDVVINAAGSMPGDLQCLWRATTPVQYHVEYAFSCMGYEIPAAIGARLALPGGNRVVAIVGDGTYQMLPMEIATAVSEGLDLTLVLLQNHGFASIGALSESRGSQGFGTKYRMRNAATGRLDGADVPFDLAANAASWGANVLRCNGIADFHAKFTETADSPGVTVLYIETDLTGPNPPGTAWWDVPVAQVSDLESTRTAYIEHVEAKKAQRFYV</sequence>
<proteinExistence type="inferred from homology"/>
<dbReference type="Proteomes" id="UP001501475">
    <property type="component" value="Unassembled WGS sequence"/>
</dbReference>
<dbReference type="PANTHER" id="PTHR18968">
    <property type="entry name" value="THIAMINE PYROPHOSPHATE ENZYMES"/>
    <property type="match status" value="1"/>
</dbReference>
<dbReference type="InterPro" id="IPR045229">
    <property type="entry name" value="TPP_enz"/>
</dbReference>
<dbReference type="Gene3D" id="3.40.50.970">
    <property type="match status" value="2"/>
</dbReference>
<keyword evidence="2 3" id="KW-0786">Thiamine pyrophosphate</keyword>
<evidence type="ECO:0000256" key="3">
    <source>
        <dbReference type="RuleBase" id="RU362132"/>
    </source>
</evidence>
<comment type="caution">
    <text evidence="7">The sequence shown here is derived from an EMBL/GenBank/DDBJ whole genome shotgun (WGS) entry which is preliminary data.</text>
</comment>
<accession>A0ABP4VZW2</accession>
<dbReference type="NCBIfam" id="TIGR04377">
    <property type="entry name" value="myo_inos_iolD"/>
    <property type="match status" value="1"/>
</dbReference>
<evidence type="ECO:0000256" key="2">
    <source>
        <dbReference type="ARBA" id="ARBA00023052"/>
    </source>
</evidence>